<evidence type="ECO:0000313" key="2">
    <source>
        <dbReference type="EMBL" id="KAK4360460.1"/>
    </source>
</evidence>
<feature type="compositionally biased region" description="Basic and acidic residues" evidence="1">
    <location>
        <begin position="23"/>
        <end position="33"/>
    </location>
</feature>
<feature type="compositionally biased region" description="Polar residues" evidence="1">
    <location>
        <begin position="75"/>
        <end position="90"/>
    </location>
</feature>
<reference evidence="2" key="1">
    <citation type="submission" date="2023-12" db="EMBL/GenBank/DDBJ databases">
        <title>Genome assembly of Anisodus tanguticus.</title>
        <authorList>
            <person name="Wang Y.-J."/>
        </authorList>
    </citation>
    <scope>NUCLEOTIDE SEQUENCE</scope>
    <source>
        <strain evidence="2">KB-2021</strain>
        <tissue evidence="2">Leaf</tissue>
    </source>
</reference>
<sequence length="97" mass="10588">MNPKKLLHFRHGRGLRDLQTPPQEDRWGDSDKSTEYERIRSSFDWDAKGTTTSNLLLLVLAVAVGGGGSTKKHATTQSTGASHSKGTNEISPGLVQR</sequence>
<comment type="caution">
    <text evidence="2">The sequence shown here is derived from an EMBL/GenBank/DDBJ whole genome shotgun (WGS) entry which is preliminary data.</text>
</comment>
<dbReference type="Proteomes" id="UP001291623">
    <property type="component" value="Unassembled WGS sequence"/>
</dbReference>
<name>A0AAE1VHE5_9SOLA</name>
<dbReference type="EMBL" id="JAVYJV010000010">
    <property type="protein sequence ID" value="KAK4360460.1"/>
    <property type="molecule type" value="Genomic_DNA"/>
</dbReference>
<gene>
    <name evidence="2" type="ORF">RND71_019412</name>
</gene>
<proteinExistence type="predicted"/>
<evidence type="ECO:0000313" key="3">
    <source>
        <dbReference type="Proteomes" id="UP001291623"/>
    </source>
</evidence>
<feature type="region of interest" description="Disordered" evidence="1">
    <location>
        <begin position="1"/>
        <end position="33"/>
    </location>
</feature>
<feature type="compositionally biased region" description="Basic residues" evidence="1">
    <location>
        <begin position="1"/>
        <end position="13"/>
    </location>
</feature>
<protein>
    <submittedName>
        <fullName evidence="2">Uncharacterized protein</fullName>
    </submittedName>
</protein>
<evidence type="ECO:0000256" key="1">
    <source>
        <dbReference type="SAM" id="MobiDB-lite"/>
    </source>
</evidence>
<dbReference type="AlphaFoldDB" id="A0AAE1VHE5"/>
<feature type="region of interest" description="Disordered" evidence="1">
    <location>
        <begin position="67"/>
        <end position="97"/>
    </location>
</feature>
<organism evidence="2 3">
    <name type="scientific">Anisodus tanguticus</name>
    <dbReference type="NCBI Taxonomy" id="243964"/>
    <lineage>
        <taxon>Eukaryota</taxon>
        <taxon>Viridiplantae</taxon>
        <taxon>Streptophyta</taxon>
        <taxon>Embryophyta</taxon>
        <taxon>Tracheophyta</taxon>
        <taxon>Spermatophyta</taxon>
        <taxon>Magnoliopsida</taxon>
        <taxon>eudicotyledons</taxon>
        <taxon>Gunneridae</taxon>
        <taxon>Pentapetalae</taxon>
        <taxon>asterids</taxon>
        <taxon>lamiids</taxon>
        <taxon>Solanales</taxon>
        <taxon>Solanaceae</taxon>
        <taxon>Solanoideae</taxon>
        <taxon>Hyoscyameae</taxon>
        <taxon>Anisodus</taxon>
    </lineage>
</organism>
<keyword evidence="3" id="KW-1185">Reference proteome</keyword>
<accession>A0AAE1VHE5</accession>